<dbReference type="STRING" id="561184.SAMN05216376_11048"/>
<evidence type="ECO:0000256" key="6">
    <source>
        <dbReference type="ARBA" id="ARBA00023004"/>
    </source>
</evidence>
<evidence type="ECO:0000259" key="7">
    <source>
        <dbReference type="PROSITE" id="PS51471"/>
    </source>
</evidence>
<dbReference type="SUPFAM" id="SSF51197">
    <property type="entry name" value="Clavaminate synthase-like"/>
    <property type="match status" value="1"/>
</dbReference>
<comment type="caution">
    <text evidence="8">The sequence shown here is derived from an EMBL/GenBank/DDBJ whole genome shotgun (WGS) entry which is preliminary data.</text>
</comment>
<dbReference type="Proteomes" id="UP000030960">
    <property type="component" value="Unassembled WGS sequence"/>
</dbReference>
<reference evidence="8 9" key="1">
    <citation type="submission" date="2014-10" db="EMBL/GenBank/DDBJ databases">
        <title>Genome sequence of Ponticoccus sp. strain UMTAT08 isolated from clonal culture of toxic dinoflagellate Alexandrium tamiyavanichii.</title>
        <authorList>
            <person name="Gan H.Y."/>
            <person name="Muhd D.-D."/>
            <person name="Mohd Noor M.E."/>
            <person name="Yeong Y.S."/>
            <person name="Usup G."/>
        </authorList>
    </citation>
    <scope>NUCLEOTIDE SEQUENCE [LARGE SCALE GENOMIC DNA]</scope>
    <source>
        <strain evidence="8 9">UMTAT08</strain>
    </source>
</reference>
<dbReference type="SMART" id="SM00702">
    <property type="entry name" value="P4Hc"/>
    <property type="match status" value="1"/>
</dbReference>
<keyword evidence="3" id="KW-0847">Vitamin C</keyword>
<keyword evidence="5" id="KW-0560">Oxidoreductase</keyword>
<dbReference type="PANTHER" id="PTHR10869:SF246">
    <property type="entry name" value="TRANSMEMBRANE PROLYL 4-HYDROXYLASE"/>
    <property type="match status" value="1"/>
</dbReference>
<dbReference type="InterPro" id="IPR006620">
    <property type="entry name" value="Pro_4_hyd_alph"/>
</dbReference>
<keyword evidence="2" id="KW-0479">Metal-binding</keyword>
<dbReference type="InterPro" id="IPR045054">
    <property type="entry name" value="P4HA-like"/>
</dbReference>
<proteinExistence type="predicted"/>
<dbReference type="GO" id="GO:0005506">
    <property type="term" value="F:iron ion binding"/>
    <property type="evidence" value="ECO:0007669"/>
    <property type="project" value="InterPro"/>
</dbReference>
<evidence type="ECO:0000256" key="3">
    <source>
        <dbReference type="ARBA" id="ARBA00022896"/>
    </source>
</evidence>
<dbReference type="InterPro" id="IPR005123">
    <property type="entry name" value="Oxoglu/Fe-dep_dioxygenase_dom"/>
</dbReference>
<organism evidence="8 9">
    <name type="scientific">Mameliella alba</name>
    <dbReference type="NCBI Taxonomy" id="561184"/>
    <lineage>
        <taxon>Bacteria</taxon>
        <taxon>Pseudomonadati</taxon>
        <taxon>Pseudomonadota</taxon>
        <taxon>Alphaproteobacteria</taxon>
        <taxon>Rhodobacterales</taxon>
        <taxon>Roseobacteraceae</taxon>
        <taxon>Mameliella</taxon>
    </lineage>
</organism>
<dbReference type="InterPro" id="IPR044862">
    <property type="entry name" value="Pro_4_hyd_alph_FE2OG_OXY"/>
</dbReference>
<accession>A0A0B3SR23</accession>
<gene>
    <name evidence="8" type="ORF">OA50_02428</name>
</gene>
<dbReference type="Gene3D" id="2.60.120.620">
    <property type="entry name" value="q2cbj1_9rhob like domain"/>
    <property type="match status" value="1"/>
</dbReference>
<keyword evidence="9" id="KW-1185">Reference proteome</keyword>
<feature type="domain" description="Fe2OG dioxygenase" evidence="7">
    <location>
        <begin position="82"/>
        <end position="179"/>
    </location>
</feature>
<keyword evidence="4" id="KW-0223">Dioxygenase</keyword>
<dbReference type="GO" id="GO:0031418">
    <property type="term" value="F:L-ascorbic acid binding"/>
    <property type="evidence" value="ECO:0007669"/>
    <property type="project" value="UniProtKB-KW"/>
</dbReference>
<dbReference type="PROSITE" id="PS51471">
    <property type="entry name" value="FE2OG_OXY"/>
    <property type="match status" value="1"/>
</dbReference>
<dbReference type="AlphaFoldDB" id="A0A0B3SR23"/>
<sequence length="183" mass="20601">MLSPYSLDRMFSDTECDQIIRLTQAQDFSDAGLVRGRQNENIRVARITWLDEEGEGAWVFRRVMEVVRDVNRAHFNFALTEFAERAQVALYASDAGGHFDWHSDIGAGTFAQKRKLTLVAQLSEGNAYEDGRLELNGNGQVETADATRGSAILFPSFTLHRVTPVSRGQRYSLTTWVHGPEFT</sequence>
<dbReference type="RefSeq" id="WP_043141516.1">
    <property type="nucleotide sequence ID" value="NZ_JSUQ01000009.1"/>
</dbReference>
<comment type="cofactor">
    <cofactor evidence="1">
        <name>L-ascorbate</name>
        <dbReference type="ChEBI" id="CHEBI:38290"/>
    </cofactor>
</comment>
<protein>
    <submittedName>
        <fullName evidence="8">2OG-Fe(II) oxygenase</fullName>
    </submittedName>
</protein>
<evidence type="ECO:0000313" key="9">
    <source>
        <dbReference type="Proteomes" id="UP000030960"/>
    </source>
</evidence>
<evidence type="ECO:0000256" key="4">
    <source>
        <dbReference type="ARBA" id="ARBA00022964"/>
    </source>
</evidence>
<dbReference type="PANTHER" id="PTHR10869">
    <property type="entry name" value="PROLYL 4-HYDROXYLASE ALPHA SUBUNIT"/>
    <property type="match status" value="1"/>
</dbReference>
<evidence type="ECO:0000313" key="8">
    <source>
        <dbReference type="EMBL" id="KHQ52884.1"/>
    </source>
</evidence>
<dbReference type="EMBL" id="JSUQ01000009">
    <property type="protein sequence ID" value="KHQ52884.1"/>
    <property type="molecule type" value="Genomic_DNA"/>
</dbReference>
<keyword evidence="6" id="KW-0408">Iron</keyword>
<dbReference type="OrthoDB" id="9812472at2"/>
<dbReference type="Pfam" id="PF13640">
    <property type="entry name" value="2OG-FeII_Oxy_3"/>
    <property type="match status" value="1"/>
</dbReference>
<evidence type="ECO:0000256" key="5">
    <source>
        <dbReference type="ARBA" id="ARBA00023002"/>
    </source>
</evidence>
<dbReference type="GO" id="GO:0004656">
    <property type="term" value="F:procollagen-proline 4-dioxygenase activity"/>
    <property type="evidence" value="ECO:0007669"/>
    <property type="project" value="TreeGrafter"/>
</dbReference>
<evidence type="ECO:0000256" key="2">
    <source>
        <dbReference type="ARBA" id="ARBA00022723"/>
    </source>
</evidence>
<evidence type="ECO:0000256" key="1">
    <source>
        <dbReference type="ARBA" id="ARBA00001961"/>
    </source>
</evidence>
<name>A0A0B3SR23_9RHOB</name>